<proteinExistence type="predicted"/>
<feature type="compositionally biased region" description="Gly residues" evidence="1">
    <location>
        <begin position="268"/>
        <end position="279"/>
    </location>
</feature>
<protein>
    <submittedName>
        <fullName evidence="2">Uncharacterized protein</fullName>
    </submittedName>
</protein>
<reference evidence="2" key="1">
    <citation type="submission" date="2021-02" db="EMBL/GenBank/DDBJ databases">
        <title>First Annotated Genome of the Yellow-green Alga Tribonema minus.</title>
        <authorList>
            <person name="Mahan K.M."/>
        </authorList>
    </citation>
    <scope>NUCLEOTIDE SEQUENCE</scope>
    <source>
        <strain evidence="2">UTEX B ZZ1240</strain>
    </source>
</reference>
<dbReference type="EMBL" id="JAFCMP010000546">
    <property type="protein sequence ID" value="KAG5175740.1"/>
    <property type="molecule type" value="Genomic_DNA"/>
</dbReference>
<evidence type="ECO:0000313" key="3">
    <source>
        <dbReference type="Proteomes" id="UP000664859"/>
    </source>
</evidence>
<feature type="region of interest" description="Disordered" evidence="1">
    <location>
        <begin position="53"/>
        <end position="89"/>
    </location>
</feature>
<dbReference type="Proteomes" id="UP000664859">
    <property type="component" value="Unassembled WGS sequence"/>
</dbReference>
<dbReference type="OrthoDB" id="121313at2759"/>
<sequence length="348" mass="36462">MESPPTPHSRKPGTTVTYVAQLDAAVALGQLEIDENVGVKHVQYAKVMADNMRRGSKVSKPPPFLAGKGKGRKRGRKVADDDGPEEADGEGDVLLAVLSKEDRMEVKRMQQEAVRVHEAAGCCWPSHRQAAAAQVTYHIRADNVVTVRDPDKRTGHVAVMYHIRADNVVTVRDPADAPAPYKRQGNPAVNTPVSLRRRQGLRASPLIQEIAEEYWAYPPLGCHRSGGGGGSGASFAGGRGGGSGGGGGGGGGRRSGGGAGRGSDDGASSGGGGGGDGGGSADVIDKDAYFLLNRKLHLALVPETAAEEVAAAAEADWERDTRRSGGRMDFAAFFRGLFELADIWTEAS</sequence>
<feature type="compositionally biased region" description="Gly residues" evidence="1">
    <location>
        <begin position="228"/>
        <end position="261"/>
    </location>
</feature>
<dbReference type="AlphaFoldDB" id="A0A835YIE7"/>
<organism evidence="2 3">
    <name type="scientific">Tribonema minus</name>
    <dbReference type="NCBI Taxonomy" id="303371"/>
    <lineage>
        <taxon>Eukaryota</taxon>
        <taxon>Sar</taxon>
        <taxon>Stramenopiles</taxon>
        <taxon>Ochrophyta</taxon>
        <taxon>PX clade</taxon>
        <taxon>Xanthophyceae</taxon>
        <taxon>Tribonematales</taxon>
        <taxon>Tribonemataceae</taxon>
        <taxon>Tribonema</taxon>
    </lineage>
</organism>
<feature type="region of interest" description="Disordered" evidence="1">
    <location>
        <begin position="228"/>
        <end position="279"/>
    </location>
</feature>
<comment type="caution">
    <text evidence="2">The sequence shown here is derived from an EMBL/GenBank/DDBJ whole genome shotgun (WGS) entry which is preliminary data.</text>
</comment>
<accession>A0A835YIE7</accession>
<keyword evidence="3" id="KW-1185">Reference proteome</keyword>
<gene>
    <name evidence="2" type="ORF">JKP88DRAFT_283370</name>
</gene>
<evidence type="ECO:0000313" key="2">
    <source>
        <dbReference type="EMBL" id="KAG5175740.1"/>
    </source>
</evidence>
<name>A0A835YIE7_9STRA</name>
<evidence type="ECO:0000256" key="1">
    <source>
        <dbReference type="SAM" id="MobiDB-lite"/>
    </source>
</evidence>
<feature type="region of interest" description="Disordered" evidence="1">
    <location>
        <begin position="176"/>
        <end position="196"/>
    </location>
</feature>